<feature type="transmembrane region" description="Helical" evidence="1">
    <location>
        <begin position="21"/>
        <end position="38"/>
    </location>
</feature>
<dbReference type="EMBL" id="RCZK01000001">
    <property type="protein sequence ID" value="TPG15400.1"/>
    <property type="molecule type" value="Genomic_DNA"/>
</dbReference>
<gene>
    <name evidence="2" type="ORF">EAH84_00905</name>
</gene>
<organism evidence="2 3">
    <name type="scientific">Sphingomonas oligophenolica</name>
    <dbReference type="NCBI Taxonomy" id="301154"/>
    <lineage>
        <taxon>Bacteria</taxon>
        <taxon>Pseudomonadati</taxon>
        <taxon>Pseudomonadota</taxon>
        <taxon>Alphaproteobacteria</taxon>
        <taxon>Sphingomonadales</taxon>
        <taxon>Sphingomonadaceae</taxon>
        <taxon>Sphingomonas</taxon>
    </lineage>
</organism>
<protein>
    <recommendedName>
        <fullName evidence="4">Glycerophosphoryl diester phosphodiesterase membrane domain-containing protein</fullName>
    </recommendedName>
</protein>
<name>A0A502CS97_9SPHN</name>
<dbReference type="RefSeq" id="WP_140866301.1">
    <property type="nucleotide sequence ID" value="NZ_RCZK01000001.1"/>
</dbReference>
<evidence type="ECO:0000256" key="1">
    <source>
        <dbReference type="SAM" id="Phobius"/>
    </source>
</evidence>
<feature type="transmembrane region" description="Helical" evidence="1">
    <location>
        <begin position="200"/>
        <end position="229"/>
    </location>
</feature>
<accession>A0A502CS97</accession>
<keyword evidence="1" id="KW-1133">Transmembrane helix</keyword>
<dbReference type="AlphaFoldDB" id="A0A502CS97"/>
<keyword evidence="3" id="KW-1185">Reference proteome</keyword>
<evidence type="ECO:0000313" key="3">
    <source>
        <dbReference type="Proteomes" id="UP000318413"/>
    </source>
</evidence>
<keyword evidence="1" id="KW-0812">Transmembrane</keyword>
<dbReference type="Proteomes" id="UP000318413">
    <property type="component" value="Unassembled WGS sequence"/>
</dbReference>
<feature type="transmembrane region" description="Helical" evidence="1">
    <location>
        <begin position="50"/>
        <end position="76"/>
    </location>
</feature>
<dbReference type="OrthoDB" id="7585068at2"/>
<comment type="caution">
    <text evidence="2">The sequence shown here is derived from an EMBL/GenBank/DDBJ whole genome shotgun (WGS) entry which is preliminary data.</text>
</comment>
<proteinExistence type="predicted"/>
<feature type="transmembrane region" description="Helical" evidence="1">
    <location>
        <begin position="249"/>
        <end position="271"/>
    </location>
</feature>
<evidence type="ECO:0008006" key="4">
    <source>
        <dbReference type="Google" id="ProtNLM"/>
    </source>
</evidence>
<reference evidence="2 3" key="1">
    <citation type="journal article" date="2019" name="Environ. Microbiol.">
        <title>Species interactions and distinct microbial communities in high Arctic permafrost affected cryosols are associated with the CH4 and CO2 gas fluxes.</title>
        <authorList>
            <person name="Altshuler I."/>
            <person name="Hamel J."/>
            <person name="Turney S."/>
            <person name="Magnuson E."/>
            <person name="Levesque R."/>
            <person name="Greer C."/>
            <person name="Whyte L.G."/>
        </authorList>
    </citation>
    <scope>NUCLEOTIDE SEQUENCE [LARGE SCALE GENOMIC DNA]</scope>
    <source>
        <strain evidence="2 3">S5.1</strain>
    </source>
</reference>
<sequence length="280" mass="28864">MIMVTMGAVWDRTTEVLSGRAGMLAGIAVPALFLPTIVRDAFVAYGTPGSASFAAIGGLLSLVVVLISIWGQLALIAASSDPNTDRTAAIGIANNRFLPAIGVSIVMAVAICATLIPLFALVGFSGLDFTAMAAGKQPSMAGVNGGALAGAALFMMVWAVALLFVGARLAIWQPVLVNERLGLRSIARAWRLTRGATWRIVGVLILFGIVLVVATLAAQSIVGIVFRLILGADNIATARFLGTLAGSAVSTVFVVLAVVFTTQLYVALAAAKSSREPRPA</sequence>
<evidence type="ECO:0000313" key="2">
    <source>
        <dbReference type="EMBL" id="TPG15400.1"/>
    </source>
</evidence>
<keyword evidence="1" id="KW-0472">Membrane</keyword>
<feature type="transmembrane region" description="Helical" evidence="1">
    <location>
        <begin position="97"/>
        <end position="127"/>
    </location>
</feature>
<feature type="transmembrane region" description="Helical" evidence="1">
    <location>
        <begin position="147"/>
        <end position="171"/>
    </location>
</feature>